<keyword evidence="2" id="KW-0472">Membrane</keyword>
<gene>
    <name evidence="5" type="ORF">MBSD_0047</name>
</gene>
<name>A0A0S6YW06_9GAMM</name>
<dbReference type="SUPFAM" id="SSF56935">
    <property type="entry name" value="Porins"/>
    <property type="match status" value="1"/>
</dbReference>
<dbReference type="EMBL" id="DF952378">
    <property type="protein sequence ID" value="GAN43543.1"/>
    <property type="molecule type" value="Genomic_DNA"/>
</dbReference>
<feature type="domain" description="TonB-dependent receptor-like beta-barrel" evidence="4">
    <location>
        <begin position="22"/>
        <end position="461"/>
    </location>
</feature>
<evidence type="ECO:0000256" key="3">
    <source>
        <dbReference type="ARBA" id="ARBA00023237"/>
    </source>
</evidence>
<dbReference type="Pfam" id="PF00593">
    <property type="entry name" value="TonB_dep_Rec_b-barrel"/>
    <property type="match status" value="1"/>
</dbReference>
<dbReference type="PANTHER" id="PTHR47234">
    <property type="match status" value="1"/>
</dbReference>
<dbReference type="GO" id="GO:0009279">
    <property type="term" value="C:cell outer membrane"/>
    <property type="evidence" value="ECO:0007669"/>
    <property type="project" value="UniProtKB-SubCell"/>
</dbReference>
<dbReference type="AlphaFoldDB" id="A0A0S6YW06"/>
<sequence>MIAGCTPINIFDQANPAVTDQLRQYTVTPYYNTLYTLRQAEANANGELFNLPAGAVNLAVGVSYRKEYQRNGVDFVAITTDPVAGTCFISQEACSYPLAGGFSVKEAYAELFIPVLKDLPFARALNVTLGSRYSDYSNVGNTTNSKLAVEWRPIDDLLLRGTVSEVFRAPNISELYAGPTGSAPVFADPCIGLDAAQLAAHPHACQNVPVGYAGTGLGQANAVVSGSVVRGIALRPEKGKSFDWGFVYDPHWLDGFSVNLDLWRIYLNDTIVSPVGANTLANACFNTDTATTPGVFCNYITRTQLGDVAFLTLPTLNLGRLDTRGVDFGFKYRLPETRFGNFALTFDSTYIAQYDVDVAPGLGVPVQHIAGHYDRDFGNYARWRALAGVVWNMGAWDASWRIRYVGPLSVGSRDPSQRKSADGSPAFPAVQVPYGAQVYNNFSVGYNIEPINTRVDVGVDNAFDKQPPLFFQNNVINANTDVNTYDTVGRYYWARVTVKF</sequence>
<evidence type="ECO:0000313" key="5">
    <source>
        <dbReference type="EMBL" id="GAN43543.1"/>
    </source>
</evidence>
<dbReference type="HOGENOM" id="CLU_544917_0_0_6"/>
<evidence type="ECO:0000256" key="2">
    <source>
        <dbReference type="ARBA" id="ARBA00023136"/>
    </source>
</evidence>
<keyword evidence="5" id="KW-0675">Receptor</keyword>
<accession>A0A0S6YW06</accession>
<keyword evidence="3" id="KW-0998">Cell outer membrane</keyword>
<dbReference type="PANTHER" id="PTHR47234:SF2">
    <property type="entry name" value="TONB-DEPENDENT RECEPTOR"/>
    <property type="match status" value="1"/>
</dbReference>
<evidence type="ECO:0000259" key="4">
    <source>
        <dbReference type="Pfam" id="PF00593"/>
    </source>
</evidence>
<evidence type="ECO:0000256" key="1">
    <source>
        <dbReference type="ARBA" id="ARBA00004442"/>
    </source>
</evidence>
<dbReference type="Gene3D" id="2.40.170.20">
    <property type="entry name" value="TonB-dependent receptor, beta-barrel domain"/>
    <property type="match status" value="1"/>
</dbReference>
<comment type="subcellular location">
    <subcellularLocation>
        <location evidence="1">Cell outer membrane</location>
    </subcellularLocation>
</comment>
<protein>
    <submittedName>
        <fullName evidence="5">TonB-dependent receptor</fullName>
    </submittedName>
</protein>
<dbReference type="InterPro" id="IPR036942">
    <property type="entry name" value="Beta-barrel_TonB_sf"/>
</dbReference>
<organism evidence="5">
    <name type="scientific">Mizugakiibacter sediminis</name>
    <dbReference type="NCBI Taxonomy" id="1475481"/>
    <lineage>
        <taxon>Bacteria</taxon>
        <taxon>Pseudomonadati</taxon>
        <taxon>Pseudomonadota</taxon>
        <taxon>Gammaproteobacteria</taxon>
        <taxon>Lysobacterales</taxon>
        <taxon>Rhodanobacteraceae</taxon>
        <taxon>Mizugakiibacter</taxon>
    </lineage>
</organism>
<dbReference type="InterPro" id="IPR000531">
    <property type="entry name" value="Beta-barrel_TonB"/>
</dbReference>
<proteinExistence type="predicted"/>
<reference evidence="5" key="1">
    <citation type="submission" date="2015-03" db="EMBL/GenBank/DDBJ databases">
        <title>Draft genome sequence of Mizugakiibacter sediminis skMP5.</title>
        <authorList>
            <person name="Watanabe T."/>
            <person name="Kojima H."/>
            <person name="Fukui M."/>
        </authorList>
    </citation>
    <scope>NUCLEOTIDE SEQUENCE</scope>
    <source>
        <strain evidence="5">SkMP5</strain>
    </source>
</reference>